<accession>A0ABP8DTT8</accession>
<keyword evidence="3" id="KW-1185">Reference proteome</keyword>
<dbReference type="EMBL" id="BAABAT010000067">
    <property type="protein sequence ID" value="GAA4263346.1"/>
    <property type="molecule type" value="Genomic_DNA"/>
</dbReference>
<feature type="compositionally biased region" description="Basic and acidic residues" evidence="1">
    <location>
        <begin position="13"/>
        <end position="38"/>
    </location>
</feature>
<proteinExistence type="predicted"/>
<protein>
    <submittedName>
        <fullName evidence="2">Uncharacterized protein</fullName>
    </submittedName>
</protein>
<dbReference type="Proteomes" id="UP001500620">
    <property type="component" value="Unassembled WGS sequence"/>
</dbReference>
<feature type="region of interest" description="Disordered" evidence="1">
    <location>
        <begin position="1"/>
        <end position="56"/>
    </location>
</feature>
<reference evidence="3" key="1">
    <citation type="journal article" date="2019" name="Int. J. Syst. Evol. Microbiol.">
        <title>The Global Catalogue of Microorganisms (GCM) 10K type strain sequencing project: providing services to taxonomists for standard genome sequencing and annotation.</title>
        <authorList>
            <consortium name="The Broad Institute Genomics Platform"/>
            <consortium name="The Broad Institute Genome Sequencing Center for Infectious Disease"/>
            <person name="Wu L."/>
            <person name="Ma J."/>
        </authorList>
    </citation>
    <scope>NUCLEOTIDE SEQUENCE [LARGE SCALE GENOMIC DNA]</scope>
    <source>
        <strain evidence="3">JCM 17441</strain>
    </source>
</reference>
<evidence type="ECO:0000313" key="2">
    <source>
        <dbReference type="EMBL" id="GAA4263346.1"/>
    </source>
</evidence>
<organism evidence="2 3">
    <name type="scientific">Dactylosporangium darangshiense</name>
    <dbReference type="NCBI Taxonomy" id="579108"/>
    <lineage>
        <taxon>Bacteria</taxon>
        <taxon>Bacillati</taxon>
        <taxon>Actinomycetota</taxon>
        <taxon>Actinomycetes</taxon>
        <taxon>Micromonosporales</taxon>
        <taxon>Micromonosporaceae</taxon>
        <taxon>Dactylosporangium</taxon>
    </lineage>
</organism>
<name>A0ABP8DTT8_9ACTN</name>
<comment type="caution">
    <text evidence="2">The sequence shown here is derived from an EMBL/GenBank/DDBJ whole genome shotgun (WGS) entry which is preliminary data.</text>
</comment>
<evidence type="ECO:0000256" key="1">
    <source>
        <dbReference type="SAM" id="MobiDB-lite"/>
    </source>
</evidence>
<evidence type="ECO:0000313" key="3">
    <source>
        <dbReference type="Proteomes" id="UP001500620"/>
    </source>
</evidence>
<gene>
    <name evidence="2" type="ORF">GCM10022255_107070</name>
</gene>
<sequence length="77" mass="8638">MPNLVTDGVARQGRGEMGQERQGNRPEAEVEDREEAHRPTSYASVLATPAGDPSDHTERHIALLWHAGAWRKQRPVR</sequence>